<dbReference type="GO" id="GO:0046872">
    <property type="term" value="F:metal ion binding"/>
    <property type="evidence" value="ECO:0007669"/>
    <property type="project" value="UniProtKB-UniRule"/>
</dbReference>
<dbReference type="Gene3D" id="1.10.1370.30">
    <property type="match status" value="1"/>
</dbReference>
<evidence type="ECO:0000256" key="3">
    <source>
        <dbReference type="ARBA" id="ARBA00022801"/>
    </source>
</evidence>
<keyword evidence="4 6" id="KW-0862">Zinc</keyword>
<organism evidence="8 9">
    <name type="scientific">Filifactor alocis (strain ATCC 35896 / CCUG 47790 / D40 B5)</name>
    <name type="common">Fusobacterium alocis</name>
    <dbReference type="NCBI Taxonomy" id="546269"/>
    <lineage>
        <taxon>Bacteria</taxon>
        <taxon>Bacillati</taxon>
        <taxon>Bacillota</taxon>
        <taxon>Clostridia</taxon>
        <taxon>Peptostreptococcales</taxon>
        <taxon>Filifactoraceae</taxon>
        <taxon>Filifactor</taxon>
    </lineage>
</organism>
<keyword evidence="9" id="KW-1185">Reference proteome</keyword>
<dbReference type="MEROPS" id="M03.010"/>
<evidence type="ECO:0000256" key="6">
    <source>
        <dbReference type="RuleBase" id="RU003435"/>
    </source>
</evidence>
<dbReference type="CDD" id="cd09606">
    <property type="entry name" value="M3B_PepF"/>
    <property type="match status" value="1"/>
</dbReference>
<dbReference type="Proteomes" id="UP000007468">
    <property type="component" value="Chromosome"/>
</dbReference>
<dbReference type="RefSeq" id="WP_014262918.1">
    <property type="nucleotide sequence ID" value="NC_016630.1"/>
</dbReference>
<dbReference type="KEGG" id="faa:HMPREF0389_00926"/>
<protein>
    <submittedName>
        <fullName evidence="8">Oligoendopeptidase, M3 family</fullName>
        <ecNumber evidence="8">3.4.24.-</ecNumber>
    </submittedName>
</protein>
<evidence type="ECO:0000256" key="2">
    <source>
        <dbReference type="ARBA" id="ARBA00022723"/>
    </source>
</evidence>
<keyword evidence="2 6" id="KW-0479">Metal-binding</keyword>
<dbReference type="InterPro" id="IPR011976">
    <property type="entry name" value="Pept_M3B_oligopep-rel"/>
</dbReference>
<comment type="cofactor">
    <cofactor evidence="6">
        <name>Zn(2+)</name>
        <dbReference type="ChEBI" id="CHEBI:29105"/>
    </cofactor>
    <text evidence="6">Binds 1 zinc ion.</text>
</comment>
<accession>D6GQF1</accession>
<dbReference type="EC" id="3.4.24.-" evidence="8"/>
<evidence type="ECO:0000256" key="1">
    <source>
        <dbReference type="ARBA" id="ARBA00022670"/>
    </source>
</evidence>
<comment type="similarity">
    <text evidence="6">Belongs to the peptidase M3 family.</text>
</comment>
<evidence type="ECO:0000256" key="5">
    <source>
        <dbReference type="ARBA" id="ARBA00023049"/>
    </source>
</evidence>
<dbReference type="GO" id="GO:0004222">
    <property type="term" value="F:metalloendopeptidase activity"/>
    <property type="evidence" value="ECO:0007669"/>
    <property type="project" value="InterPro"/>
</dbReference>
<dbReference type="STRING" id="546269.HMPREF0389_00926"/>
<keyword evidence="1 6" id="KW-0645">Protease</keyword>
<dbReference type="NCBIfam" id="TIGR02289">
    <property type="entry name" value="M3_not_pepF"/>
    <property type="match status" value="1"/>
</dbReference>
<dbReference type="GO" id="GO:0006508">
    <property type="term" value="P:proteolysis"/>
    <property type="evidence" value="ECO:0007669"/>
    <property type="project" value="UniProtKB-KW"/>
</dbReference>
<feature type="domain" description="Peptidase M3A/M3B catalytic" evidence="7">
    <location>
        <begin position="164"/>
        <end position="541"/>
    </location>
</feature>
<gene>
    <name evidence="8" type="ordered locus">HMPREF0389_00926</name>
</gene>
<dbReference type="eggNOG" id="COG1164">
    <property type="taxonomic scope" value="Bacteria"/>
</dbReference>
<keyword evidence="5 6" id="KW-0482">Metalloprotease</keyword>
<dbReference type="Pfam" id="PF01432">
    <property type="entry name" value="Peptidase_M3"/>
    <property type="match status" value="1"/>
</dbReference>
<evidence type="ECO:0000313" key="8">
    <source>
        <dbReference type="EMBL" id="EFE29004.1"/>
    </source>
</evidence>
<evidence type="ECO:0000259" key="7">
    <source>
        <dbReference type="Pfam" id="PF01432"/>
    </source>
</evidence>
<dbReference type="PATRIC" id="fig|546269.5.peg.1430"/>
<proteinExistence type="inferred from homology"/>
<evidence type="ECO:0000256" key="4">
    <source>
        <dbReference type="ARBA" id="ARBA00022833"/>
    </source>
</evidence>
<dbReference type="InterPro" id="IPR001567">
    <property type="entry name" value="Pept_M3A_M3B_dom"/>
</dbReference>
<evidence type="ECO:0000313" key="9">
    <source>
        <dbReference type="Proteomes" id="UP000007468"/>
    </source>
</evidence>
<name>D6GQF1_FILAD</name>
<dbReference type="AlphaFoldDB" id="D6GQF1"/>
<sequence>MKFHEMPYQRPDMDETIAFFKKVKQQLEHASSGAEQINIIYDYIAYKKKLDTTIGLASVRHTIDTTDQFYEEENAFMDENTPIITNLAVEVSRCIYHSPFRKELEEEFGTHYFKLLECSLVLNEKAIPFMQKENELVSKYSKIIATSQIEFEGKIYTLTQMTPLLQDTDRNRRFLAYKARNKFLEKHQDEFDAIYDELVKVRTEMAVALGYKNYVDLQYKLLNRTDYNHEDVAIYREKILKTFTPFSVELRKEQAKRLGIDDFKFYDIACEFQDGNANPIGDETFIIAKAKEMYEDLSPETGTFFNFMIENELMDLLAKPGKRAGGYCTSFDEYKSPFIFSNFNGTKGDIDVITHEAGHAFQNFMSQDMKLPEYIWPTYEACEIHSMSMEFLTWPYMELFFGNNVNKFKYTALKSAISFLPYGATIDHFQHFVYENPTATPEERRNKYREIELMYRPDLDYADEFLDKGTYWFLQAHVFSTPFYYIDYTLAQVCAFQYLIKYLENREQTLQEYITLCKAGGSQSFFDLIETGKLKNPMTTSVMEDIVPTLDKIIHSIKI</sequence>
<reference evidence="9" key="1">
    <citation type="submission" date="2010-12" db="EMBL/GenBank/DDBJ databases">
        <title>The genome sequence of Filifactor alocis strain ATCC 35896.</title>
        <authorList>
            <consortium name="The Broad Institute Genome Sequencing Platform"/>
            <person name="Ward D."/>
            <person name="Earl A."/>
            <person name="Feldgarden M."/>
            <person name="Young S.K."/>
            <person name="Gargeya S."/>
            <person name="Zeng Q."/>
            <person name="Alvarado L."/>
            <person name="Berlin A."/>
            <person name="Bochicchio J."/>
            <person name="Chapman S.B."/>
            <person name="Chen Z."/>
            <person name="Freedman E."/>
            <person name="Gellesch M."/>
            <person name="Goldberg J."/>
            <person name="Griggs A."/>
            <person name="Gujja S."/>
            <person name="Heilman E."/>
            <person name="Heiman D."/>
            <person name="Howarth C."/>
            <person name="Mehta T."/>
            <person name="Neiman D."/>
            <person name="Pearson M."/>
            <person name="Roberts A."/>
            <person name="Saif S."/>
            <person name="Shea T."/>
            <person name="Shenoy N."/>
            <person name="Sisk P."/>
            <person name="Stolte C."/>
            <person name="Sykes S."/>
            <person name="White J."/>
            <person name="Yandava C."/>
            <person name="Izard J."/>
            <person name="Blanton J.M."/>
            <person name="Baranova O.V."/>
            <person name="Tanner A.C."/>
            <person name="Dewhirst F.E."/>
            <person name="Haas B."/>
            <person name="Nusbaum C."/>
            <person name="Birren B."/>
        </authorList>
    </citation>
    <scope>NUCLEOTIDE SEQUENCE [LARGE SCALE GENOMIC DNA]</scope>
    <source>
        <strain evidence="9">ATCC 35896 / D40 B5</strain>
    </source>
</reference>
<keyword evidence="3 6" id="KW-0378">Hydrolase</keyword>
<dbReference type="SUPFAM" id="SSF55486">
    <property type="entry name" value="Metalloproteases ('zincins'), catalytic domain"/>
    <property type="match status" value="1"/>
</dbReference>
<dbReference type="EMBL" id="CP002390">
    <property type="protein sequence ID" value="EFE29004.1"/>
    <property type="molecule type" value="Genomic_DNA"/>
</dbReference>
<dbReference type="OrthoDB" id="9762795at2"/>